<dbReference type="AlphaFoldDB" id="A0A1B8HR93"/>
<dbReference type="RefSeq" id="WP_067421192.1">
    <property type="nucleotide sequence ID" value="NZ_LZEX01000001.1"/>
</dbReference>
<sequence length="115" mass="12732">MEVSKSIKVDCSSNELMSFFIRQTFAMKNDNLAKELGIHPTAASREKTRAFRLACKAITALGLPEDSVKVESKPPRLVVEGADAEWLMQMLEIKGKVKRKAPAVTEAQDQIDLAI</sequence>
<comment type="caution">
    <text evidence="1">The sequence shown here is derived from an EMBL/GenBank/DDBJ whole genome shotgun (WGS) entry which is preliminary data.</text>
</comment>
<proteinExistence type="predicted"/>
<evidence type="ECO:0000313" key="1">
    <source>
        <dbReference type="EMBL" id="OBU11724.1"/>
    </source>
</evidence>
<gene>
    <name evidence="1" type="ORF">AYY17_03200</name>
</gene>
<dbReference type="Proteomes" id="UP000092247">
    <property type="component" value="Unassembled WGS sequence"/>
</dbReference>
<evidence type="ECO:0000313" key="2">
    <source>
        <dbReference type="Proteomes" id="UP000092247"/>
    </source>
</evidence>
<reference evidence="1 2" key="1">
    <citation type="submission" date="2016-06" db="EMBL/GenBank/DDBJ databases">
        <authorList>
            <person name="Kjaerup R.B."/>
            <person name="Dalgaard T.S."/>
            <person name="Juul-Madsen H.R."/>
        </authorList>
    </citation>
    <scope>NUCLEOTIDE SEQUENCE [LARGE SCALE GENOMIC DNA]</scope>
    <source>
        <strain evidence="1 2">GCSL-Mp3</strain>
    </source>
</reference>
<accession>A0A1B8HR93</accession>
<dbReference type="EMBL" id="LZEX01000001">
    <property type="protein sequence ID" value="OBU11724.1"/>
    <property type="molecule type" value="Genomic_DNA"/>
</dbReference>
<organism evidence="1 2">
    <name type="scientific">Morganella psychrotolerans</name>
    <dbReference type="NCBI Taxonomy" id="368603"/>
    <lineage>
        <taxon>Bacteria</taxon>
        <taxon>Pseudomonadati</taxon>
        <taxon>Pseudomonadota</taxon>
        <taxon>Gammaproteobacteria</taxon>
        <taxon>Enterobacterales</taxon>
        <taxon>Morganellaceae</taxon>
        <taxon>Morganella</taxon>
    </lineage>
</organism>
<protein>
    <submittedName>
        <fullName evidence="1">Uncharacterized protein</fullName>
    </submittedName>
</protein>
<name>A0A1B8HR93_9GAMM</name>